<dbReference type="SUPFAM" id="SSF46894">
    <property type="entry name" value="C-terminal effector domain of the bipartite response regulators"/>
    <property type="match status" value="1"/>
</dbReference>
<dbReference type="RefSeq" id="WP_013451991.1">
    <property type="nucleotide sequence ID" value="NC_014758.1"/>
</dbReference>
<dbReference type="KEGG" id="cni:Calni_1877"/>
<name>E4TGR8_CALNY</name>
<dbReference type="CDD" id="cd06170">
    <property type="entry name" value="LuxR_C_like"/>
    <property type="match status" value="1"/>
</dbReference>
<dbReference type="Gene3D" id="1.10.10.10">
    <property type="entry name" value="Winged helix-like DNA-binding domain superfamily/Winged helix DNA-binding domain"/>
    <property type="match status" value="1"/>
</dbReference>
<gene>
    <name evidence="6" type="ordered locus">Calni_1877</name>
</gene>
<dbReference type="Pfam" id="PF00072">
    <property type="entry name" value="Response_reg"/>
    <property type="match status" value="1"/>
</dbReference>
<feature type="modified residue" description="4-aspartylphosphate" evidence="3">
    <location>
        <position position="56"/>
    </location>
</feature>
<dbReference type="EMBL" id="CP002347">
    <property type="protein sequence ID" value="ADR19781.1"/>
    <property type="molecule type" value="Genomic_DNA"/>
</dbReference>
<dbReference type="PROSITE" id="PS50043">
    <property type="entry name" value="HTH_LUXR_2"/>
    <property type="match status" value="1"/>
</dbReference>
<dbReference type="SMART" id="SM00448">
    <property type="entry name" value="REC"/>
    <property type="match status" value="1"/>
</dbReference>
<keyword evidence="1 3" id="KW-0597">Phosphoprotein</keyword>
<reference key="1">
    <citation type="submission" date="2010-11" db="EMBL/GenBank/DDBJ databases">
        <title>The complete genome of chromosome of Calditerrivibrio nitroreducens DSM 19672.</title>
        <authorList>
            <consortium name="US DOE Joint Genome Institute (JGI-PGF)"/>
            <person name="Lucas S."/>
            <person name="Copeland A."/>
            <person name="Lapidus A."/>
            <person name="Bruce D."/>
            <person name="Goodwin L."/>
            <person name="Pitluck S."/>
            <person name="Kyrpides N."/>
            <person name="Mavromatis K."/>
            <person name="Ivanova N."/>
            <person name="Mikhailova N."/>
            <person name="Zeytun A."/>
            <person name="Brettin T."/>
            <person name="Detter J.C."/>
            <person name="Tapia R."/>
            <person name="Han C."/>
            <person name="Land M."/>
            <person name="Hauser L."/>
            <person name="Markowitz V."/>
            <person name="Cheng J.-F."/>
            <person name="Hugenholtz P."/>
            <person name="Woyke T."/>
            <person name="Wu D."/>
            <person name="Spring S."/>
            <person name="Schroeder M."/>
            <person name="Brambilla E."/>
            <person name="Klenk H.-P."/>
            <person name="Eisen J.A."/>
        </authorList>
    </citation>
    <scope>NUCLEOTIDE SEQUENCE [LARGE SCALE GENOMIC DNA]</scope>
    <source>
        <strain>DSM 19672</strain>
    </source>
</reference>
<dbReference type="AlphaFoldDB" id="E4TGR8"/>
<dbReference type="InterPro" id="IPR011006">
    <property type="entry name" value="CheY-like_superfamily"/>
</dbReference>
<dbReference type="GO" id="GO:0000160">
    <property type="term" value="P:phosphorelay signal transduction system"/>
    <property type="evidence" value="ECO:0007669"/>
    <property type="project" value="InterPro"/>
</dbReference>
<dbReference type="HOGENOM" id="CLU_000445_90_8_0"/>
<evidence type="ECO:0000256" key="3">
    <source>
        <dbReference type="PROSITE-ProRule" id="PRU00169"/>
    </source>
</evidence>
<dbReference type="PRINTS" id="PR00038">
    <property type="entry name" value="HTHLUXR"/>
</dbReference>
<dbReference type="PANTHER" id="PTHR45566">
    <property type="entry name" value="HTH-TYPE TRANSCRIPTIONAL REGULATOR YHJB-RELATED"/>
    <property type="match status" value="1"/>
</dbReference>
<dbReference type="PROSITE" id="PS50110">
    <property type="entry name" value="RESPONSE_REGULATORY"/>
    <property type="match status" value="1"/>
</dbReference>
<dbReference type="SMART" id="SM00421">
    <property type="entry name" value="HTH_LUXR"/>
    <property type="match status" value="1"/>
</dbReference>
<protein>
    <submittedName>
        <fullName evidence="6">Two component transcriptional regulator, LuxR family</fullName>
    </submittedName>
</protein>
<dbReference type="CDD" id="cd17535">
    <property type="entry name" value="REC_NarL-like"/>
    <property type="match status" value="1"/>
</dbReference>
<accession>E4TGR8</accession>
<dbReference type="GO" id="GO:0006355">
    <property type="term" value="P:regulation of DNA-templated transcription"/>
    <property type="evidence" value="ECO:0007669"/>
    <property type="project" value="InterPro"/>
</dbReference>
<evidence type="ECO:0000256" key="2">
    <source>
        <dbReference type="ARBA" id="ARBA00023125"/>
    </source>
</evidence>
<evidence type="ECO:0000259" key="5">
    <source>
        <dbReference type="PROSITE" id="PS50110"/>
    </source>
</evidence>
<feature type="domain" description="HTH luxR-type" evidence="4">
    <location>
        <begin position="140"/>
        <end position="205"/>
    </location>
</feature>
<dbReference type="InterPro" id="IPR058245">
    <property type="entry name" value="NreC/VraR/RcsB-like_REC"/>
</dbReference>
<feature type="domain" description="Response regulatory" evidence="5">
    <location>
        <begin position="5"/>
        <end position="120"/>
    </location>
</feature>
<dbReference type="Pfam" id="PF00196">
    <property type="entry name" value="GerE"/>
    <property type="match status" value="1"/>
</dbReference>
<keyword evidence="2" id="KW-0238">DNA-binding</keyword>
<dbReference type="InterPro" id="IPR036388">
    <property type="entry name" value="WH-like_DNA-bd_sf"/>
</dbReference>
<dbReference type="InterPro" id="IPR016032">
    <property type="entry name" value="Sig_transdc_resp-reg_C-effctor"/>
</dbReference>
<reference evidence="6 7" key="2">
    <citation type="journal article" date="2011" name="Stand. Genomic Sci.">
        <title>Complete genome sequence of Calditerrivibrio nitroreducens type strain (Yu37-1).</title>
        <authorList>
            <person name="Pitluck S."/>
            <person name="Sikorski J."/>
            <person name="Zeytun A."/>
            <person name="Lapidus A."/>
            <person name="Nolan M."/>
            <person name="Lucas S."/>
            <person name="Hammon N."/>
            <person name="Deshpande S."/>
            <person name="Cheng J.F."/>
            <person name="Tapia R."/>
            <person name="Han C."/>
            <person name="Goodwin L."/>
            <person name="Liolios K."/>
            <person name="Pagani I."/>
            <person name="Ivanova N."/>
            <person name="Mavromatis K."/>
            <person name="Pati A."/>
            <person name="Chen A."/>
            <person name="Palaniappan K."/>
            <person name="Hauser L."/>
            <person name="Chang Y.J."/>
            <person name="Jeffries C.D."/>
            <person name="Detter J.C."/>
            <person name="Brambilla E."/>
            <person name="Djao O.D."/>
            <person name="Rohde M."/>
            <person name="Spring S."/>
            <person name="Goker M."/>
            <person name="Woyke T."/>
            <person name="Bristow J."/>
            <person name="Eisen J.A."/>
            <person name="Markowitz V."/>
            <person name="Hugenholtz P."/>
            <person name="Kyrpides N.C."/>
            <person name="Klenk H.P."/>
            <person name="Land M."/>
        </authorList>
    </citation>
    <scope>NUCLEOTIDE SEQUENCE [LARGE SCALE GENOMIC DNA]</scope>
    <source>
        <strain evidence="7">DSM 19672 / NBRC 101217 / Yu37-1</strain>
    </source>
</reference>
<keyword evidence="7" id="KW-1185">Reference proteome</keyword>
<dbReference type="PANTHER" id="PTHR45566:SF1">
    <property type="entry name" value="HTH-TYPE TRANSCRIPTIONAL REGULATOR YHJB-RELATED"/>
    <property type="match status" value="1"/>
</dbReference>
<evidence type="ECO:0000259" key="4">
    <source>
        <dbReference type="PROSITE" id="PS50043"/>
    </source>
</evidence>
<organism evidence="6 7">
    <name type="scientific">Calditerrivibrio nitroreducens (strain DSM 19672 / NBRC 101217 / Yu37-1)</name>
    <dbReference type="NCBI Taxonomy" id="768670"/>
    <lineage>
        <taxon>Bacteria</taxon>
        <taxon>Pseudomonadati</taxon>
        <taxon>Deferribacterota</taxon>
        <taxon>Deferribacteres</taxon>
        <taxon>Deferribacterales</taxon>
        <taxon>Calditerrivibrionaceae</taxon>
    </lineage>
</organism>
<evidence type="ECO:0000256" key="1">
    <source>
        <dbReference type="ARBA" id="ARBA00022553"/>
    </source>
</evidence>
<dbReference type="Proteomes" id="UP000007039">
    <property type="component" value="Chromosome"/>
</dbReference>
<dbReference type="InterPro" id="IPR051015">
    <property type="entry name" value="EvgA-like"/>
</dbReference>
<evidence type="ECO:0000313" key="6">
    <source>
        <dbReference type="EMBL" id="ADR19781.1"/>
    </source>
</evidence>
<dbReference type="Gene3D" id="3.40.50.2300">
    <property type="match status" value="1"/>
</dbReference>
<dbReference type="InterPro" id="IPR001789">
    <property type="entry name" value="Sig_transdc_resp-reg_receiver"/>
</dbReference>
<dbReference type="InterPro" id="IPR000792">
    <property type="entry name" value="Tscrpt_reg_LuxR_C"/>
</dbReference>
<sequence length="209" mass="23365" precursor="true">MQDCSILIVDDHPLFRKGIISVIEDSGIFSKIIESSTIKETFEILEKEKVDFIILDLNLPDGDGVDIIDKITKGKGIPILVITTYNSNIISRDVFKKGAKGYIAKENVSDNLIDAVKTILLGGNYLDATDNVFENDDKYNTELYFGLTNAEKIVFKMLAEGKTPKEIAYETGKSIKTVENQRGAIMKKLNFKTEVELIKLALKLNIIDI</sequence>
<dbReference type="OrthoDB" id="9795108at2"/>
<dbReference type="SUPFAM" id="SSF52172">
    <property type="entry name" value="CheY-like"/>
    <property type="match status" value="1"/>
</dbReference>
<proteinExistence type="predicted"/>
<dbReference type="STRING" id="768670.Calni_1877"/>
<evidence type="ECO:0000313" key="7">
    <source>
        <dbReference type="Proteomes" id="UP000007039"/>
    </source>
</evidence>
<dbReference type="GO" id="GO:0003677">
    <property type="term" value="F:DNA binding"/>
    <property type="evidence" value="ECO:0007669"/>
    <property type="project" value="UniProtKB-KW"/>
</dbReference>
<dbReference type="eggNOG" id="COG2197">
    <property type="taxonomic scope" value="Bacteria"/>
</dbReference>